<accession>A0A3E5BEF6</accession>
<dbReference type="AlphaFoldDB" id="A0A3E5BEF6"/>
<evidence type="ECO:0000313" key="3">
    <source>
        <dbReference type="Proteomes" id="UP000260983"/>
    </source>
</evidence>
<dbReference type="Proteomes" id="UP000260983">
    <property type="component" value="Unassembled WGS sequence"/>
</dbReference>
<dbReference type="EMBL" id="QSUL01000006">
    <property type="protein sequence ID" value="RGN35980.1"/>
    <property type="molecule type" value="Genomic_DNA"/>
</dbReference>
<dbReference type="RefSeq" id="WP_117724218.1">
    <property type="nucleotide sequence ID" value="NZ_QSUL01000006.1"/>
</dbReference>
<feature type="chain" id="PRO_5017755111" description="Bacterial lipoprotein (DUF940)" evidence="1">
    <location>
        <begin position="21"/>
        <end position="416"/>
    </location>
</feature>
<protein>
    <recommendedName>
        <fullName evidence="4">Bacterial lipoprotein (DUF940)</fullName>
    </recommendedName>
</protein>
<sequence length="416" mass="48182">MRYRNSNMRKCLTTKTIAQCAAFFLFCLLPLKGVCQTGESTVNTLVEMGFENVGWTEDGKERVYVLQNSAYRLNGVGIGKAVDVIQKMGLPDKKPCRVIVLDNNVPQISLYYKPVIGDSIPEASRRDWDVSYDLGDSWEQIRKQKRKNSSLFKVDIVVYPELKLKNLVITQIYQVLFNLNPTIEVSLWKGMKFIGQVIIPVYNEYGSSYEQVRQGYVALSQSVRLPYNIFLTATIGSFNNYRWGGTLDAKHIFKDERFSVEGRIGYTGRSRFEDWRWKVSPLKRITWNLGGSFYWPEYNTSLSLKVEQYLLGEKGVRFDMVRNFRYVSIGFYGMKVQNAGNKGYNGGFRFQIALPPYKYKRKGYIPRVMPSEYFGMSYNAGNEQYYGRSFNPRVDDNMATENSFNPYFIKSELLNF</sequence>
<name>A0A3E5BEF6_9BACE</name>
<evidence type="ECO:0000256" key="1">
    <source>
        <dbReference type="SAM" id="SignalP"/>
    </source>
</evidence>
<reference evidence="2 3" key="1">
    <citation type="submission" date="2018-08" db="EMBL/GenBank/DDBJ databases">
        <title>A genome reference for cultivated species of the human gut microbiota.</title>
        <authorList>
            <person name="Zou Y."/>
            <person name="Xue W."/>
            <person name="Luo G."/>
        </authorList>
    </citation>
    <scope>NUCLEOTIDE SEQUENCE [LARGE SCALE GENOMIC DNA]</scope>
    <source>
        <strain evidence="2 3">OM05-15BH</strain>
    </source>
</reference>
<evidence type="ECO:0000313" key="2">
    <source>
        <dbReference type="EMBL" id="RGN35980.1"/>
    </source>
</evidence>
<gene>
    <name evidence="2" type="ORF">DXB65_10805</name>
</gene>
<organism evidence="2 3">
    <name type="scientific">Bacteroides oleiciplenus</name>
    <dbReference type="NCBI Taxonomy" id="626931"/>
    <lineage>
        <taxon>Bacteria</taxon>
        <taxon>Pseudomonadati</taxon>
        <taxon>Bacteroidota</taxon>
        <taxon>Bacteroidia</taxon>
        <taxon>Bacteroidales</taxon>
        <taxon>Bacteroidaceae</taxon>
        <taxon>Bacteroides</taxon>
    </lineage>
</organism>
<evidence type="ECO:0008006" key="4">
    <source>
        <dbReference type="Google" id="ProtNLM"/>
    </source>
</evidence>
<feature type="signal peptide" evidence="1">
    <location>
        <begin position="1"/>
        <end position="20"/>
    </location>
</feature>
<proteinExistence type="predicted"/>
<comment type="caution">
    <text evidence="2">The sequence shown here is derived from an EMBL/GenBank/DDBJ whole genome shotgun (WGS) entry which is preliminary data.</text>
</comment>
<keyword evidence="1" id="KW-0732">Signal</keyword>